<feature type="coiled-coil region" evidence="9">
    <location>
        <begin position="224"/>
        <end position="255"/>
    </location>
</feature>
<dbReference type="PANTHER" id="PTHR21648:SF0">
    <property type="entry name" value="RADIAL SPOKE HEAD PROTEIN 3 HOMOLOG"/>
    <property type="match status" value="1"/>
</dbReference>
<keyword evidence="12" id="KW-1185">Reference proteome</keyword>
<feature type="region of interest" description="Disordered" evidence="10">
    <location>
        <begin position="678"/>
        <end position="705"/>
    </location>
</feature>
<dbReference type="AlphaFoldDB" id="A0A8J8NX03"/>
<reference evidence="11" key="1">
    <citation type="submission" date="2019-06" db="EMBL/GenBank/DDBJ databases">
        <authorList>
            <person name="Zheng W."/>
        </authorList>
    </citation>
    <scope>NUCLEOTIDE SEQUENCE</scope>
    <source>
        <strain evidence="11">QDHG01</strain>
    </source>
</reference>
<comment type="subcellular location">
    <subcellularLocation>
        <location evidence="1">Cytoplasm</location>
        <location evidence="1">Cytoskeleton</location>
        <location evidence="1">Flagellum axoneme</location>
    </subcellularLocation>
</comment>
<gene>
    <name evidence="11" type="ORF">FGO68_gene13881</name>
</gene>
<dbReference type="InterPro" id="IPR009290">
    <property type="entry name" value="Radial_spoke_3"/>
</dbReference>
<dbReference type="Proteomes" id="UP000785679">
    <property type="component" value="Unassembled WGS sequence"/>
</dbReference>
<proteinExistence type="inferred from homology"/>
<name>A0A8J8NX03_HALGN</name>
<dbReference type="OrthoDB" id="313308at2759"/>
<dbReference type="PANTHER" id="PTHR21648">
    <property type="entry name" value="FLAGELLAR RADIAL SPOKE PROTEIN 3"/>
    <property type="match status" value="1"/>
</dbReference>
<organism evidence="11 12">
    <name type="scientific">Halteria grandinella</name>
    <dbReference type="NCBI Taxonomy" id="5974"/>
    <lineage>
        <taxon>Eukaryota</taxon>
        <taxon>Sar</taxon>
        <taxon>Alveolata</taxon>
        <taxon>Ciliophora</taxon>
        <taxon>Intramacronucleata</taxon>
        <taxon>Spirotrichea</taxon>
        <taxon>Stichotrichia</taxon>
        <taxon>Sporadotrichida</taxon>
        <taxon>Halteriidae</taxon>
        <taxon>Halteria</taxon>
    </lineage>
</organism>
<keyword evidence="7" id="KW-0206">Cytoskeleton</keyword>
<feature type="compositionally biased region" description="Polar residues" evidence="10">
    <location>
        <begin position="26"/>
        <end position="35"/>
    </location>
</feature>
<dbReference type="EMBL" id="RRYP01003872">
    <property type="protein sequence ID" value="TNV83401.1"/>
    <property type="molecule type" value="Genomic_DNA"/>
</dbReference>
<evidence type="ECO:0000256" key="4">
    <source>
        <dbReference type="ARBA" id="ARBA00022553"/>
    </source>
</evidence>
<keyword evidence="6" id="KW-0969">Cilium</keyword>
<dbReference type="GO" id="GO:0005929">
    <property type="term" value="C:cilium"/>
    <property type="evidence" value="ECO:0007669"/>
    <property type="project" value="TreeGrafter"/>
</dbReference>
<evidence type="ECO:0000256" key="10">
    <source>
        <dbReference type="SAM" id="MobiDB-lite"/>
    </source>
</evidence>
<evidence type="ECO:0000256" key="8">
    <source>
        <dbReference type="ARBA" id="ARBA00023273"/>
    </source>
</evidence>
<protein>
    <submittedName>
        <fullName evidence="11">Uncharacterized protein</fullName>
    </submittedName>
</protein>
<evidence type="ECO:0000313" key="11">
    <source>
        <dbReference type="EMBL" id="TNV83401.1"/>
    </source>
</evidence>
<accession>A0A8J8NX03</accession>
<evidence type="ECO:0000256" key="9">
    <source>
        <dbReference type="SAM" id="Coils"/>
    </source>
</evidence>
<keyword evidence="4" id="KW-0597">Phosphoprotein</keyword>
<sequence>MSSGFAGAQPKLLKNKPKYNTEKENTQPNNQSFSQGGEGGAEDMNRTAFNIMYDKRVFRGNTHGMNILRHPAQEANLTPAQREDLRFKAEREKKKFEMIKQQMVEFKKAKNKISPYDLRPGPPARIDVDLTYFLTEQGKDPAIQQDTRTQTDEFQPRPPTPPYIPKKTGIDKITQIEDYDLFEYEREVQPILNVLLTKTVEQALLEVEEETEIDDIRKFKEGCEQRLQVEREDWQKEVKKEIARIKLKNKVLNQRRVKRAQHVQTMHKLQCLQVAKGCLTSTLFNCFSYLKENNAYRNKFQDQLNVNYKEWLFKKVDEEFVKEDKSSVFQTGLVQSEMETITQTKDNIRRAYENKLQKKEKIRRIESTNERTVHFILNPNVPCKISPFTRKYKRLLEGNLQEFEDLEREKFDKYVEALETETLAEDEQYPIVYESNPFFQLELTGLTRISFAVADDPFGKSLRAKFYPEVHLVNKKSEIKAVINGRNSQSSKYSSAFEYCEDFRESGLKINDDRKVKINLGDLMKSAKDGKGQKMIILTVKSYEGVKPKAGEFERAWFRLQNEDTNQTLDYKIIKTIQKPDGFEDDAQPPASEEGDAPPPPPELTYLAGRLYLDLATNRWVYECFNHCFASDRYPNLVEKLAEIYRTGDEELRYQELTVGKVKEHLLELQEERRQAALAAAAKKKGPSKKGQKEEEEQQLKDESLPSILRPAENKSLDIFNPRDYVEIVKQHIPRPFVFGPIDFEDLEEREQPFIAEHWHDHILQTLMRSPYLPADDILIHGFRILCKDKTLKRASTVVKHSRFLRNLQVVPLLPPEVDPSQLIHQGTEEQQMEDGEGRSDDEE</sequence>
<comment type="similarity">
    <text evidence="2">Belongs to the flagellar radial spoke RSP3 family.</text>
</comment>
<comment type="caution">
    <text evidence="11">The sequence shown here is derived from an EMBL/GenBank/DDBJ whole genome shotgun (WGS) entry which is preliminary data.</text>
</comment>
<evidence type="ECO:0000256" key="7">
    <source>
        <dbReference type="ARBA" id="ARBA00023212"/>
    </source>
</evidence>
<feature type="region of interest" description="Disordered" evidence="10">
    <location>
        <begin position="819"/>
        <end position="844"/>
    </location>
</feature>
<keyword evidence="3" id="KW-0963">Cytoplasm</keyword>
<evidence type="ECO:0000256" key="5">
    <source>
        <dbReference type="ARBA" id="ARBA00022846"/>
    </source>
</evidence>
<keyword evidence="8" id="KW-0966">Cell projection</keyword>
<feature type="region of interest" description="Disordered" evidence="10">
    <location>
        <begin position="582"/>
        <end position="602"/>
    </location>
</feature>
<evidence type="ECO:0000313" key="12">
    <source>
        <dbReference type="Proteomes" id="UP000785679"/>
    </source>
</evidence>
<feature type="compositionally biased region" description="Acidic residues" evidence="10">
    <location>
        <begin position="831"/>
        <end position="844"/>
    </location>
</feature>
<evidence type="ECO:0000256" key="2">
    <source>
        <dbReference type="ARBA" id="ARBA00006737"/>
    </source>
</evidence>
<evidence type="ECO:0000256" key="6">
    <source>
        <dbReference type="ARBA" id="ARBA00023069"/>
    </source>
</evidence>
<evidence type="ECO:0000256" key="3">
    <source>
        <dbReference type="ARBA" id="ARBA00022490"/>
    </source>
</evidence>
<feature type="region of interest" description="Disordered" evidence="10">
    <location>
        <begin position="1"/>
        <end position="43"/>
    </location>
</feature>
<keyword evidence="9" id="KW-0175">Coiled coil</keyword>
<evidence type="ECO:0000256" key="1">
    <source>
        <dbReference type="ARBA" id="ARBA00004611"/>
    </source>
</evidence>
<dbReference type="Pfam" id="PF06098">
    <property type="entry name" value="Radial_spoke_3"/>
    <property type="match status" value="1"/>
</dbReference>
<keyword evidence="5" id="KW-0282">Flagellum</keyword>
<feature type="region of interest" description="Disordered" evidence="10">
    <location>
        <begin position="145"/>
        <end position="167"/>
    </location>
</feature>